<evidence type="ECO:0000256" key="1">
    <source>
        <dbReference type="SAM" id="MobiDB-lite"/>
    </source>
</evidence>
<protein>
    <submittedName>
        <fullName evidence="2">Uncharacterized protein</fullName>
    </submittedName>
</protein>
<sequence length="187" mass="19765">MAIPPRPSSPPPVDLVASPPTPPVLSHHPFSSPILSGSSSSHPLPISGHPPDLFPITISSGFSLQSYADNPLTPSFSSIENPPPLPSSRSSPLPVESELPPYSKMPSLLASHGGNEESSNLYAQHSFEPSFRDFSCAELTKKIGELPAEWGAEVAATILCNSPLQYFPPPKSNGPVMELSPPGEVLK</sequence>
<comment type="caution">
    <text evidence="2">The sequence shown here is derived from an EMBL/GenBank/DDBJ whole genome shotgun (WGS) entry which is preliminary data.</text>
</comment>
<evidence type="ECO:0000313" key="2">
    <source>
        <dbReference type="EMBL" id="GMH22246.1"/>
    </source>
</evidence>
<gene>
    <name evidence="2" type="ORF">Nepgr_024089</name>
</gene>
<feature type="compositionally biased region" description="Pro residues" evidence="1">
    <location>
        <begin position="1"/>
        <end position="23"/>
    </location>
</feature>
<organism evidence="2 3">
    <name type="scientific">Nepenthes gracilis</name>
    <name type="common">Slender pitcher plant</name>
    <dbReference type="NCBI Taxonomy" id="150966"/>
    <lineage>
        <taxon>Eukaryota</taxon>
        <taxon>Viridiplantae</taxon>
        <taxon>Streptophyta</taxon>
        <taxon>Embryophyta</taxon>
        <taxon>Tracheophyta</taxon>
        <taxon>Spermatophyta</taxon>
        <taxon>Magnoliopsida</taxon>
        <taxon>eudicotyledons</taxon>
        <taxon>Gunneridae</taxon>
        <taxon>Pentapetalae</taxon>
        <taxon>Caryophyllales</taxon>
        <taxon>Nepenthaceae</taxon>
        <taxon>Nepenthes</taxon>
    </lineage>
</organism>
<accession>A0AAD3Y050</accession>
<reference evidence="2" key="1">
    <citation type="submission" date="2023-05" db="EMBL/GenBank/DDBJ databases">
        <title>Nepenthes gracilis genome sequencing.</title>
        <authorList>
            <person name="Fukushima K."/>
        </authorList>
    </citation>
    <scope>NUCLEOTIDE SEQUENCE</scope>
    <source>
        <strain evidence="2">SING2019-196</strain>
    </source>
</reference>
<evidence type="ECO:0000313" key="3">
    <source>
        <dbReference type="Proteomes" id="UP001279734"/>
    </source>
</evidence>
<feature type="region of interest" description="Disordered" evidence="1">
    <location>
        <begin position="1"/>
        <end position="50"/>
    </location>
</feature>
<dbReference type="EMBL" id="BSYO01000024">
    <property type="protein sequence ID" value="GMH22246.1"/>
    <property type="molecule type" value="Genomic_DNA"/>
</dbReference>
<feature type="region of interest" description="Disordered" evidence="1">
    <location>
        <begin position="73"/>
        <end position="118"/>
    </location>
</feature>
<dbReference type="Proteomes" id="UP001279734">
    <property type="component" value="Unassembled WGS sequence"/>
</dbReference>
<name>A0AAD3Y050_NEPGR</name>
<feature type="compositionally biased region" description="Low complexity" evidence="1">
    <location>
        <begin position="31"/>
        <end position="50"/>
    </location>
</feature>
<dbReference type="AlphaFoldDB" id="A0AAD3Y050"/>
<keyword evidence="3" id="KW-1185">Reference proteome</keyword>
<proteinExistence type="predicted"/>
<feature type="compositionally biased region" description="Low complexity" evidence="1">
    <location>
        <begin position="87"/>
        <end position="102"/>
    </location>
</feature>